<proteinExistence type="predicted"/>
<evidence type="ECO:0000313" key="2">
    <source>
        <dbReference type="Proteomes" id="UP000249057"/>
    </source>
</evidence>
<organism evidence="1 2">
    <name type="scientific">Aspergillus brunneoviolaceus CBS 621.78</name>
    <dbReference type="NCBI Taxonomy" id="1450534"/>
    <lineage>
        <taxon>Eukaryota</taxon>
        <taxon>Fungi</taxon>
        <taxon>Dikarya</taxon>
        <taxon>Ascomycota</taxon>
        <taxon>Pezizomycotina</taxon>
        <taxon>Eurotiomycetes</taxon>
        <taxon>Eurotiomycetidae</taxon>
        <taxon>Eurotiales</taxon>
        <taxon>Aspergillaceae</taxon>
        <taxon>Aspergillus</taxon>
        <taxon>Aspergillus subgen. Circumdati</taxon>
    </lineage>
</organism>
<accession>A0ACD1GHT9</accession>
<protein>
    <submittedName>
        <fullName evidence="1">Uncharacterized protein</fullName>
    </submittedName>
</protein>
<evidence type="ECO:0000313" key="1">
    <source>
        <dbReference type="EMBL" id="RAH48723.1"/>
    </source>
</evidence>
<keyword evidence="2" id="KW-1185">Reference proteome</keyword>
<dbReference type="Proteomes" id="UP000249057">
    <property type="component" value="Unassembled WGS sequence"/>
</dbReference>
<sequence length="278" mass="28238">MLLRPGPTAPTLIKLATADSQTAKAPAGGSSGWTGGAPGAFLKGLFPGDILLILHPSSLADLIIPPPKLHLDNMRATFLLAAALSVLTASADDKTTTVGIYNPDWDVTVPKYGGWTSTAASVAGVNAKATTYHLGCLKDAPKTDCDIKHSWTIIQGPSTVSVSGEYIASTSGKSTSYDYTVTRTYECSLKSWSESASCTMSVAITGTFDGGSYASSTSTHSTYGPTKTFAELVVTGGLKSLTEPAATKTADAANGNGAVGAMITAAPVVAAAAVAALL</sequence>
<name>A0ACD1GHT9_9EURO</name>
<gene>
    <name evidence="1" type="ORF">BO95DRAFT_460975</name>
</gene>
<dbReference type="EMBL" id="KZ825322">
    <property type="protein sequence ID" value="RAH48723.1"/>
    <property type="molecule type" value="Genomic_DNA"/>
</dbReference>
<reference evidence="1" key="1">
    <citation type="submission" date="2018-02" db="EMBL/GenBank/DDBJ databases">
        <title>The genomes of Aspergillus section Nigri reveals drivers in fungal speciation.</title>
        <authorList>
            <consortium name="DOE Joint Genome Institute"/>
            <person name="Vesth T.C."/>
            <person name="Nybo J."/>
            <person name="Theobald S."/>
            <person name="Brandl J."/>
            <person name="Frisvad J.C."/>
            <person name="Nielsen K.F."/>
            <person name="Lyhne E.K."/>
            <person name="Kogle M.E."/>
            <person name="Kuo A."/>
            <person name="Riley R."/>
            <person name="Clum A."/>
            <person name="Nolan M."/>
            <person name="Lipzen A."/>
            <person name="Salamov A."/>
            <person name="Henrissat B."/>
            <person name="Wiebenga A."/>
            <person name="De vries R.P."/>
            <person name="Grigoriev I.V."/>
            <person name="Mortensen U.H."/>
            <person name="Andersen M.R."/>
            <person name="Baker S.E."/>
        </authorList>
    </citation>
    <scope>NUCLEOTIDE SEQUENCE</scope>
    <source>
        <strain evidence="1">CBS 621.78</strain>
    </source>
</reference>